<dbReference type="Proteomes" id="UP000095286">
    <property type="component" value="Unplaced"/>
</dbReference>
<evidence type="ECO:0000313" key="1">
    <source>
        <dbReference type="Proteomes" id="UP000095286"/>
    </source>
</evidence>
<reference evidence="2" key="1">
    <citation type="submission" date="2016-11" db="UniProtKB">
        <authorList>
            <consortium name="WormBaseParasite"/>
        </authorList>
    </citation>
    <scope>IDENTIFICATION</scope>
    <source>
        <strain evidence="2">KR3021</strain>
    </source>
</reference>
<organism evidence="1 2">
    <name type="scientific">Rhabditophanes sp. KR3021</name>
    <dbReference type="NCBI Taxonomy" id="114890"/>
    <lineage>
        <taxon>Eukaryota</taxon>
        <taxon>Metazoa</taxon>
        <taxon>Ecdysozoa</taxon>
        <taxon>Nematoda</taxon>
        <taxon>Chromadorea</taxon>
        <taxon>Rhabditida</taxon>
        <taxon>Tylenchina</taxon>
        <taxon>Panagrolaimomorpha</taxon>
        <taxon>Strongyloidoidea</taxon>
        <taxon>Alloionematidae</taxon>
        <taxon>Rhabditophanes</taxon>
    </lineage>
</organism>
<sequence length="547" mass="59947">MKSTSDLNSSKSSTSTEDLNVTSKVSTVSLPLIKTSSRCNNCNTKKLALLSRNISSQTLPVRVSDKTDEAIYVPDALYTEALVRTSISREPTAVEGGHIPPPHGETTAQFVSQACMTYLITGLAFVLSGAFFESHREGIFLSSYKRAVMLAPPLLGLKGNIETTFAARLATVFHCGKLNQHKIVLNYFYGNMALVQLQSVVVSLFAVGLTVVISTIFETSDLNEKTVETTIVLVTSALASTCMCAFILGLILFTFLKYCTKSNINPDNFLTPLSASFGDLLTMIIFLVVGDLLTKYMNAYATYAFKYSLPIIVSITFTIIGIYGGIVASRNESSVSVLKNGWAPIITACFISTFAGYILKSSEIKAPMAQLQPLVCGLLGNRIAVQCSRLSTDLHRLKTPIGTFPNRRTSKWYANPLNTFFSSDFDSKVAVSQVITNIPAQYLFLSLSFVISGTLALSVGFVVAYIVCTFILMIILLYFSNFFVHILWKYKQDPDTVSIPLLTAVTDLSATVVLFFLLGHYQGGFKSVQEIIMITVAPRRFNQTNIE</sequence>
<accession>A0AC35TUQ9</accession>
<evidence type="ECO:0000313" key="2">
    <source>
        <dbReference type="WBParaSite" id="RSKR_0000408400.1"/>
    </source>
</evidence>
<dbReference type="WBParaSite" id="RSKR_0000408400.1">
    <property type="protein sequence ID" value="RSKR_0000408400.1"/>
    <property type="gene ID" value="RSKR_0000408400"/>
</dbReference>
<name>A0AC35TUQ9_9BILA</name>
<proteinExistence type="predicted"/>
<protein>
    <submittedName>
        <fullName evidence="2">MgtE domain-containing protein</fullName>
    </submittedName>
</protein>